<dbReference type="PANTHER" id="PTHR42695">
    <property type="entry name" value="GLUTAMINE AMIDOTRANSFERASE YLR126C-RELATED"/>
    <property type="match status" value="1"/>
</dbReference>
<keyword evidence="2" id="KW-0378">Hydrolase</keyword>
<feature type="domain" description="Glutamine amidotransferase" evidence="1">
    <location>
        <begin position="77"/>
        <end position="179"/>
    </location>
</feature>
<dbReference type="Gene3D" id="3.40.50.880">
    <property type="match status" value="1"/>
</dbReference>
<dbReference type="CDD" id="cd01741">
    <property type="entry name" value="GATase1_1"/>
    <property type="match status" value="1"/>
</dbReference>
<keyword evidence="2" id="KW-0315">Glutamine amidotransferase</keyword>
<dbReference type="SUPFAM" id="SSF52317">
    <property type="entry name" value="Class I glutamine amidotransferase-like"/>
    <property type="match status" value="1"/>
</dbReference>
<accession>A0ABV7IXQ9</accession>
<dbReference type="InterPro" id="IPR029062">
    <property type="entry name" value="Class_I_gatase-like"/>
</dbReference>
<proteinExistence type="predicted"/>
<evidence type="ECO:0000313" key="3">
    <source>
        <dbReference type="Proteomes" id="UP001595547"/>
    </source>
</evidence>
<comment type="caution">
    <text evidence="2">The sequence shown here is derived from an EMBL/GenBank/DDBJ whole genome shotgun (WGS) entry which is preliminary data.</text>
</comment>
<dbReference type="InterPro" id="IPR017926">
    <property type="entry name" value="GATASE"/>
</dbReference>
<name>A0ABV7IXQ9_9RHOB</name>
<dbReference type="PROSITE" id="PS51273">
    <property type="entry name" value="GATASE_TYPE_1"/>
    <property type="match status" value="1"/>
</dbReference>
<evidence type="ECO:0000259" key="1">
    <source>
        <dbReference type="Pfam" id="PF00117"/>
    </source>
</evidence>
<gene>
    <name evidence="2" type="ORF">ACFOGH_04340</name>
</gene>
<sequence length="231" mass="24669">MRVAIIENTAVTHHGQVGVALHEAAAVIDLYKPWLDGRLPSPGSFDALISFGGEQSALSDQSHPYLPDLAALLYDTALSGKATLGICLGAQAMARGAGAHNTIGQNPEFGWCQIALTDQGRADPVLGQLPSEFPIFEWHSDHFTLPPDAVHLATNAAAQVQSYRIGRAGYATQFHFEASRAVVRDWVNRFPDVIETQNPGFGSRLPSEAVARGQAADAHGLAIARAWVALI</sequence>
<organism evidence="2 3">
    <name type="scientific">Cypionkella sinensis</name>
    <dbReference type="NCBI Taxonomy" id="1756043"/>
    <lineage>
        <taxon>Bacteria</taxon>
        <taxon>Pseudomonadati</taxon>
        <taxon>Pseudomonadota</taxon>
        <taxon>Alphaproteobacteria</taxon>
        <taxon>Rhodobacterales</taxon>
        <taxon>Paracoccaceae</taxon>
        <taxon>Cypionkella</taxon>
    </lineage>
</organism>
<dbReference type="Pfam" id="PF00117">
    <property type="entry name" value="GATase"/>
    <property type="match status" value="1"/>
</dbReference>
<keyword evidence="3" id="KW-1185">Reference proteome</keyword>
<dbReference type="EMBL" id="JBHRTO010000001">
    <property type="protein sequence ID" value="MFC3180210.1"/>
    <property type="molecule type" value="Genomic_DNA"/>
</dbReference>
<evidence type="ECO:0000313" key="2">
    <source>
        <dbReference type="EMBL" id="MFC3180210.1"/>
    </source>
</evidence>
<dbReference type="GO" id="GO:0016787">
    <property type="term" value="F:hydrolase activity"/>
    <property type="evidence" value="ECO:0007669"/>
    <property type="project" value="UniProtKB-KW"/>
</dbReference>
<dbReference type="EC" id="3.4.-.-" evidence="2"/>
<dbReference type="InterPro" id="IPR044992">
    <property type="entry name" value="ChyE-like"/>
</dbReference>
<dbReference type="Proteomes" id="UP001595547">
    <property type="component" value="Unassembled WGS sequence"/>
</dbReference>
<protein>
    <submittedName>
        <fullName evidence="2">Type 1 glutamine amidotransferase</fullName>
        <ecNumber evidence="2">3.4.-.-</ecNumber>
    </submittedName>
</protein>
<dbReference type="PANTHER" id="PTHR42695:SF5">
    <property type="entry name" value="GLUTAMINE AMIDOTRANSFERASE YLR126C-RELATED"/>
    <property type="match status" value="1"/>
</dbReference>
<reference evidence="3" key="1">
    <citation type="journal article" date="2019" name="Int. J. Syst. Evol. Microbiol.">
        <title>The Global Catalogue of Microorganisms (GCM) 10K type strain sequencing project: providing services to taxonomists for standard genome sequencing and annotation.</title>
        <authorList>
            <consortium name="The Broad Institute Genomics Platform"/>
            <consortium name="The Broad Institute Genome Sequencing Center for Infectious Disease"/>
            <person name="Wu L."/>
            <person name="Ma J."/>
        </authorList>
    </citation>
    <scope>NUCLEOTIDE SEQUENCE [LARGE SCALE GENOMIC DNA]</scope>
    <source>
        <strain evidence="3">KCTC 52039</strain>
    </source>
</reference>
<dbReference type="RefSeq" id="WP_380071841.1">
    <property type="nucleotide sequence ID" value="NZ_JBHRTO010000001.1"/>
</dbReference>